<organism evidence="1 2">
    <name type="scientific">Acrobeloides nanus</name>
    <dbReference type="NCBI Taxonomy" id="290746"/>
    <lineage>
        <taxon>Eukaryota</taxon>
        <taxon>Metazoa</taxon>
        <taxon>Ecdysozoa</taxon>
        <taxon>Nematoda</taxon>
        <taxon>Chromadorea</taxon>
        <taxon>Rhabditida</taxon>
        <taxon>Tylenchina</taxon>
        <taxon>Cephalobomorpha</taxon>
        <taxon>Cephaloboidea</taxon>
        <taxon>Cephalobidae</taxon>
        <taxon>Acrobeloides</taxon>
    </lineage>
</organism>
<dbReference type="GO" id="GO:0005615">
    <property type="term" value="C:extracellular space"/>
    <property type="evidence" value="ECO:0007669"/>
    <property type="project" value="TreeGrafter"/>
</dbReference>
<sequence>MIIPPALPYASQQREFYDLPMPEETKDNRYDGRFRYDRHLSSIPILTIPRPVVYQLTPEIIRTCTPDCSASHCTTECKCANTHPAVHAKCNPPPSADFVGICQAWIRLNVRNMIITQILYEQLCLLKTMFKLIS</sequence>
<dbReference type="PANTHER" id="PTHR35015">
    <property type="entry name" value="PROTEIN CBR-OSM-7-RELATED"/>
    <property type="match status" value="1"/>
</dbReference>
<reference evidence="2" key="1">
    <citation type="submission" date="2022-11" db="UniProtKB">
        <authorList>
            <consortium name="WormBaseParasite"/>
        </authorList>
    </citation>
    <scope>IDENTIFICATION</scope>
</reference>
<accession>A0A914EAM9</accession>
<dbReference type="WBParaSite" id="ACRNAN_scaffold67.g24220.t1">
    <property type="protein sequence ID" value="ACRNAN_scaffold67.g24220.t1"/>
    <property type="gene ID" value="ACRNAN_scaffold67.g24220"/>
</dbReference>
<protein>
    <submittedName>
        <fullName evidence="2">Uncharacterized protein</fullName>
    </submittedName>
</protein>
<dbReference type="GO" id="GO:0005112">
    <property type="term" value="F:Notch binding"/>
    <property type="evidence" value="ECO:0007669"/>
    <property type="project" value="TreeGrafter"/>
</dbReference>
<dbReference type="GO" id="GO:0045747">
    <property type="term" value="P:positive regulation of Notch signaling pathway"/>
    <property type="evidence" value="ECO:0007669"/>
    <property type="project" value="TreeGrafter"/>
</dbReference>
<keyword evidence="1" id="KW-1185">Reference proteome</keyword>
<dbReference type="PANTHER" id="PTHR35015:SF1">
    <property type="entry name" value="NOTCH LIGAND OSM-11"/>
    <property type="match status" value="1"/>
</dbReference>
<proteinExistence type="predicted"/>
<dbReference type="Proteomes" id="UP000887540">
    <property type="component" value="Unplaced"/>
</dbReference>
<dbReference type="AlphaFoldDB" id="A0A914EAM9"/>
<dbReference type="InterPro" id="IPR053124">
    <property type="entry name" value="Notch_signaling_modulators"/>
</dbReference>
<name>A0A914EAM9_9BILA</name>
<evidence type="ECO:0000313" key="1">
    <source>
        <dbReference type="Proteomes" id="UP000887540"/>
    </source>
</evidence>
<evidence type="ECO:0000313" key="2">
    <source>
        <dbReference type="WBParaSite" id="ACRNAN_scaffold67.g24220.t1"/>
    </source>
</evidence>